<comment type="caution">
    <text evidence="3">The sequence shown here is derived from an EMBL/GenBank/DDBJ whole genome shotgun (WGS) entry which is preliminary data.</text>
</comment>
<evidence type="ECO:0000313" key="3">
    <source>
        <dbReference type="EMBL" id="SDF26612.1"/>
    </source>
</evidence>
<dbReference type="Proteomes" id="UP000198615">
    <property type="component" value="Unassembled WGS sequence"/>
</dbReference>
<gene>
    <name evidence="3" type="ORF">SAMN05660686_00811</name>
</gene>
<keyword evidence="2" id="KW-0812">Transmembrane</keyword>
<feature type="transmembrane region" description="Helical" evidence="2">
    <location>
        <begin position="108"/>
        <end position="131"/>
    </location>
</feature>
<feature type="transmembrane region" description="Helical" evidence="2">
    <location>
        <begin position="6"/>
        <end position="29"/>
    </location>
</feature>
<accession>A0A8G2BFL3</accession>
<proteinExistence type="predicted"/>
<evidence type="ECO:0000256" key="1">
    <source>
        <dbReference type="SAM" id="MobiDB-lite"/>
    </source>
</evidence>
<keyword evidence="2" id="KW-0472">Membrane</keyword>
<reference evidence="3 4" key="1">
    <citation type="submission" date="2016-10" db="EMBL/GenBank/DDBJ databases">
        <authorList>
            <person name="Varghese N."/>
            <person name="Submissions S."/>
        </authorList>
    </citation>
    <scope>NUCLEOTIDE SEQUENCE [LARGE SCALE GENOMIC DNA]</scope>
    <source>
        <strain evidence="3 4">DSM 18839</strain>
    </source>
</reference>
<dbReference type="AlphaFoldDB" id="A0A8G2BFL3"/>
<protein>
    <submittedName>
        <fullName evidence="3">Putative photosynthetic complex assembly protein 2</fullName>
    </submittedName>
</protein>
<evidence type="ECO:0000313" key="4">
    <source>
        <dbReference type="Proteomes" id="UP000198615"/>
    </source>
</evidence>
<feature type="transmembrane region" description="Helical" evidence="2">
    <location>
        <begin position="38"/>
        <end position="58"/>
    </location>
</feature>
<keyword evidence="4" id="KW-1185">Reference proteome</keyword>
<name>A0A8G2BFL3_9PROT</name>
<sequence>MPDLATYALPLLFALGLWWFSTGLILWLVRLPRQHRPVVLTGATTVLAVALIAIVRTADDTAAGYHGFAAALAVWGWHELVFLLGLVTGPRKTALRPGATGAERFRQATAAIAYHEVALAATAGLLFVLTWGAENQVAAWTFLALFASRLSAKLNLFLGVPHFADELMPDHLLHLRSYFAVRAINPLFPLSVTAITAAAALTLAAAWHPGTAPVAVAGLICIAGLLLLGAVEHWFMVLPIRDAALWRWAAGRTAPTAPASIDPETTRFEPRPTPATGSG</sequence>
<feature type="transmembrane region" description="Helical" evidence="2">
    <location>
        <begin position="212"/>
        <end position="231"/>
    </location>
</feature>
<dbReference type="InterPro" id="IPR017496">
    <property type="entry name" value="Photo_alph_chp2"/>
</dbReference>
<keyword evidence="2" id="KW-1133">Transmembrane helix</keyword>
<evidence type="ECO:0000256" key="2">
    <source>
        <dbReference type="SAM" id="Phobius"/>
    </source>
</evidence>
<dbReference type="NCBIfam" id="TIGR03055">
    <property type="entry name" value="photo_alph_chp2"/>
    <property type="match status" value="1"/>
</dbReference>
<dbReference type="RefSeq" id="WP_215906037.1">
    <property type="nucleotide sequence ID" value="NZ_FNBW01000002.1"/>
</dbReference>
<dbReference type="EMBL" id="FNBW01000002">
    <property type="protein sequence ID" value="SDF26612.1"/>
    <property type="molecule type" value="Genomic_DNA"/>
</dbReference>
<feature type="region of interest" description="Disordered" evidence="1">
    <location>
        <begin position="255"/>
        <end position="279"/>
    </location>
</feature>
<organism evidence="3 4">
    <name type="scientific">Thalassobaculum litoreum DSM 18839</name>
    <dbReference type="NCBI Taxonomy" id="1123362"/>
    <lineage>
        <taxon>Bacteria</taxon>
        <taxon>Pseudomonadati</taxon>
        <taxon>Pseudomonadota</taxon>
        <taxon>Alphaproteobacteria</taxon>
        <taxon>Rhodospirillales</taxon>
        <taxon>Thalassobaculaceae</taxon>
        <taxon>Thalassobaculum</taxon>
    </lineage>
</organism>
<feature type="transmembrane region" description="Helical" evidence="2">
    <location>
        <begin position="64"/>
        <end position="87"/>
    </location>
</feature>
<feature type="transmembrane region" description="Helical" evidence="2">
    <location>
        <begin position="137"/>
        <end position="158"/>
    </location>
</feature>
<dbReference type="Pfam" id="PF12291">
    <property type="entry name" value="DUF3623"/>
    <property type="match status" value="1"/>
</dbReference>
<feature type="transmembrane region" description="Helical" evidence="2">
    <location>
        <begin position="179"/>
        <end position="206"/>
    </location>
</feature>